<evidence type="ECO:0000313" key="5">
    <source>
        <dbReference type="Proteomes" id="UP001476950"/>
    </source>
</evidence>
<evidence type="ECO:0000256" key="3">
    <source>
        <dbReference type="ARBA" id="ARBA00024247"/>
    </source>
</evidence>
<evidence type="ECO:0000256" key="2">
    <source>
        <dbReference type="ARBA" id="ARBA00024200"/>
    </source>
</evidence>
<dbReference type="Proteomes" id="UP001476950">
    <property type="component" value="Unassembled WGS sequence"/>
</dbReference>
<dbReference type="InterPro" id="IPR003749">
    <property type="entry name" value="ThiS/MoaD-like"/>
</dbReference>
<comment type="similarity">
    <text evidence="2">Belongs to the MoaD family.</text>
</comment>
<dbReference type="EMBL" id="JAMPLM010000003">
    <property type="protein sequence ID" value="MEP1057916.1"/>
    <property type="molecule type" value="Genomic_DNA"/>
</dbReference>
<dbReference type="PANTHER" id="PTHR33359">
    <property type="entry name" value="MOLYBDOPTERIN SYNTHASE SULFUR CARRIER SUBUNIT"/>
    <property type="match status" value="1"/>
</dbReference>
<dbReference type="RefSeq" id="WP_190451285.1">
    <property type="nucleotide sequence ID" value="NZ_JAMPLM010000003.1"/>
</dbReference>
<organism evidence="4 5">
    <name type="scientific">Stenomitos frigidus AS-A4</name>
    <dbReference type="NCBI Taxonomy" id="2933935"/>
    <lineage>
        <taxon>Bacteria</taxon>
        <taxon>Bacillati</taxon>
        <taxon>Cyanobacteriota</taxon>
        <taxon>Cyanophyceae</taxon>
        <taxon>Leptolyngbyales</taxon>
        <taxon>Leptolyngbyaceae</taxon>
        <taxon>Stenomitos</taxon>
    </lineage>
</organism>
<keyword evidence="5" id="KW-1185">Reference proteome</keyword>
<protein>
    <recommendedName>
        <fullName evidence="3">Molybdopterin synthase sulfur carrier subunit</fullName>
    </recommendedName>
</protein>
<evidence type="ECO:0000256" key="1">
    <source>
        <dbReference type="ARBA" id="ARBA00022741"/>
    </source>
</evidence>
<dbReference type="InterPro" id="IPR016155">
    <property type="entry name" value="Mopterin_synth/thiamin_S_b"/>
</dbReference>
<gene>
    <name evidence="4" type="ORF">NDI38_05655</name>
</gene>
<accession>A0ABV0KFT4</accession>
<name>A0ABV0KFT4_9CYAN</name>
<comment type="caution">
    <text evidence="4">The sequence shown here is derived from an EMBL/GenBank/DDBJ whole genome shotgun (WGS) entry which is preliminary data.</text>
</comment>
<dbReference type="PANTHER" id="PTHR33359:SF1">
    <property type="entry name" value="MOLYBDOPTERIN SYNTHASE SULFUR CARRIER SUBUNIT"/>
    <property type="match status" value="1"/>
</dbReference>
<dbReference type="Pfam" id="PF02597">
    <property type="entry name" value="ThiS"/>
    <property type="match status" value="1"/>
</dbReference>
<dbReference type="SUPFAM" id="SSF54285">
    <property type="entry name" value="MoaD/ThiS"/>
    <property type="match status" value="1"/>
</dbReference>
<dbReference type="Gene3D" id="3.10.20.30">
    <property type="match status" value="1"/>
</dbReference>
<sequence length="90" mass="9800">MSTATITVTVKLFAAYQEACGVSEMQLEVEQGVAVMVVRDRLIAQYPQLAQWRDLTRFGVNLQFVEPDTLMNDGDEVVLIPPVSGGGVEG</sequence>
<proteinExistence type="inferred from homology"/>
<dbReference type="InterPro" id="IPR012675">
    <property type="entry name" value="Beta-grasp_dom_sf"/>
</dbReference>
<dbReference type="CDD" id="cd00754">
    <property type="entry name" value="Ubl_MoaD"/>
    <property type="match status" value="1"/>
</dbReference>
<evidence type="ECO:0000313" key="4">
    <source>
        <dbReference type="EMBL" id="MEP1057916.1"/>
    </source>
</evidence>
<keyword evidence="1" id="KW-0547">Nucleotide-binding</keyword>
<reference evidence="4 5" key="1">
    <citation type="submission" date="2022-04" db="EMBL/GenBank/DDBJ databases">
        <title>Positive selection, recombination, and allopatry shape intraspecific diversity of widespread and dominant cyanobacteria.</title>
        <authorList>
            <person name="Wei J."/>
            <person name="Shu W."/>
            <person name="Hu C."/>
        </authorList>
    </citation>
    <scope>NUCLEOTIDE SEQUENCE [LARGE SCALE GENOMIC DNA]</scope>
    <source>
        <strain evidence="4 5">AS-A4</strain>
    </source>
</reference>
<dbReference type="InterPro" id="IPR044672">
    <property type="entry name" value="MOCS2A"/>
</dbReference>